<dbReference type="OrthoDB" id="6003102at2"/>
<dbReference type="RefSeq" id="WP_134673506.1">
    <property type="nucleotide sequence ID" value="NZ_CP039383.2"/>
</dbReference>
<reference evidence="1 2" key="1">
    <citation type="submission" date="2019-01" db="EMBL/GenBank/DDBJ databases">
        <authorList>
            <person name="Zhang S."/>
        </authorList>
    </citation>
    <scope>NUCLEOTIDE SEQUENCE [LARGE SCALE GENOMIC DNA]</scope>
    <source>
        <strain evidence="1 2">1626</strain>
    </source>
</reference>
<evidence type="ECO:0000313" key="1">
    <source>
        <dbReference type="EMBL" id="TKS54125.1"/>
    </source>
</evidence>
<gene>
    <name evidence="1" type="primary">pgaD</name>
    <name evidence="1" type="ORF">E4582_04620</name>
</gene>
<accession>A0A4Z1R6G4</accession>
<evidence type="ECO:0000313" key="2">
    <source>
        <dbReference type="Proteomes" id="UP000298681"/>
    </source>
</evidence>
<keyword evidence="2" id="KW-1185">Reference proteome</keyword>
<dbReference type="EMBL" id="SPUH01000001">
    <property type="protein sequence ID" value="TKS54125.1"/>
    <property type="molecule type" value="Genomic_DNA"/>
</dbReference>
<name>A0A4Z1R6G4_9GAMM</name>
<dbReference type="NCBIfam" id="TIGR03940">
    <property type="entry name" value="PGA_PgaD"/>
    <property type="match status" value="1"/>
</dbReference>
<dbReference type="InterPro" id="IPR023829">
    <property type="entry name" value="PGA_PgaD"/>
</dbReference>
<protein>
    <submittedName>
        <fullName evidence="1">Poly-beta-1,6-N-acetyl-D-glucosamine biosynthesis protein PgaD</fullName>
    </submittedName>
</protein>
<sequence length="146" mass="16039">MTPPIIDHRRQRSRGRQVASSALTAAAWAVYASLWLPLLTAVAWYAGVRTAYSHIYLKQHEVDAFLLLWVPAIALGCGVLLIGWAEYNRIRFSKKDRRQRRSEVHADTVSAGLGVSAALAARMRSGRITRVALDQDANPTGVDTAG</sequence>
<dbReference type="Proteomes" id="UP000298681">
    <property type="component" value="Unassembled WGS sequence"/>
</dbReference>
<comment type="caution">
    <text evidence="1">The sequence shown here is derived from an EMBL/GenBank/DDBJ whole genome shotgun (WGS) entry which is preliminary data.</text>
</comment>
<dbReference type="Pfam" id="PF13994">
    <property type="entry name" value="PgaD"/>
    <property type="match status" value="1"/>
</dbReference>
<organism evidence="1 2">
    <name type="scientific">Luteimonas yindakuii</name>
    <dbReference type="NCBI Taxonomy" id="2565782"/>
    <lineage>
        <taxon>Bacteria</taxon>
        <taxon>Pseudomonadati</taxon>
        <taxon>Pseudomonadota</taxon>
        <taxon>Gammaproteobacteria</taxon>
        <taxon>Lysobacterales</taxon>
        <taxon>Lysobacteraceae</taxon>
        <taxon>Luteimonas</taxon>
    </lineage>
</organism>
<dbReference type="AlphaFoldDB" id="A0A4Z1R6G4"/>
<dbReference type="GO" id="GO:0043709">
    <property type="term" value="P:cell adhesion involved in single-species biofilm formation"/>
    <property type="evidence" value="ECO:0007669"/>
    <property type="project" value="InterPro"/>
</dbReference>
<proteinExistence type="predicted"/>